<protein>
    <submittedName>
        <fullName evidence="1">Uncharacterized protein</fullName>
    </submittedName>
</protein>
<dbReference type="RefSeq" id="WP_022230246.1">
    <property type="nucleotide sequence ID" value="NZ_JAJEQM010000005.1"/>
</dbReference>
<comment type="caution">
    <text evidence="1">The sequence shown here is derived from an EMBL/GenBank/DDBJ whole genome shotgun (WGS) entry which is preliminary data.</text>
</comment>
<dbReference type="Proteomes" id="UP001198242">
    <property type="component" value="Unassembled WGS sequence"/>
</dbReference>
<accession>A0AAE3DY99</accession>
<dbReference type="EMBL" id="JAJEQM010000005">
    <property type="protein sequence ID" value="MCC2210212.1"/>
    <property type="molecule type" value="Genomic_DNA"/>
</dbReference>
<proteinExistence type="predicted"/>
<reference evidence="1 2" key="1">
    <citation type="submission" date="2021-10" db="EMBL/GenBank/DDBJ databases">
        <title>Anaerobic single-cell dispensing facilitates the cultivation of human gut bacteria.</title>
        <authorList>
            <person name="Afrizal A."/>
        </authorList>
    </citation>
    <scope>NUCLEOTIDE SEQUENCE [LARGE SCALE GENOMIC DNA]</scope>
    <source>
        <strain evidence="1 2">CLA-AA-H232</strain>
    </source>
</reference>
<organism evidence="1 2">
    <name type="scientific">Hominilimicola fabiformis</name>
    <dbReference type="NCBI Taxonomy" id="2885356"/>
    <lineage>
        <taxon>Bacteria</taxon>
        <taxon>Bacillati</taxon>
        <taxon>Bacillota</taxon>
        <taxon>Clostridia</taxon>
        <taxon>Eubacteriales</taxon>
        <taxon>Oscillospiraceae</taxon>
        <taxon>Hominilimicola</taxon>
    </lineage>
</organism>
<evidence type="ECO:0000313" key="2">
    <source>
        <dbReference type="Proteomes" id="UP001198242"/>
    </source>
</evidence>
<sequence>MAAVKKKKGLMYKGKPLLRCGNRIYYGNLEDKLILALDIVESSKKQDVDVSTKVKVQIMDNTGELGKGQVYRKCERENLYKAIDIGEWWLQDAMKMMG</sequence>
<name>A0AAE3DY99_9FIRM</name>
<dbReference type="AlphaFoldDB" id="A0AAE3DY99"/>
<evidence type="ECO:0000313" key="1">
    <source>
        <dbReference type="EMBL" id="MCC2210212.1"/>
    </source>
</evidence>
<gene>
    <name evidence="1" type="ORF">LKE05_05330</name>
</gene>
<keyword evidence="2" id="KW-1185">Reference proteome</keyword>